<dbReference type="Proteomes" id="UP000594771">
    <property type="component" value="Chromosome"/>
</dbReference>
<feature type="transmembrane region" description="Helical" evidence="8">
    <location>
        <begin position="29"/>
        <end position="48"/>
    </location>
</feature>
<feature type="transmembrane region" description="Helical" evidence="8">
    <location>
        <begin position="60"/>
        <end position="81"/>
    </location>
</feature>
<evidence type="ECO:0000256" key="3">
    <source>
        <dbReference type="ARBA" id="ARBA00022448"/>
    </source>
</evidence>
<evidence type="ECO:0000256" key="1">
    <source>
        <dbReference type="ARBA" id="ARBA00004651"/>
    </source>
</evidence>
<keyword evidence="5 8" id="KW-0812">Transmembrane</keyword>
<dbReference type="EMBL" id="CP065662">
    <property type="protein sequence ID" value="QPS01501.1"/>
    <property type="molecule type" value="Genomic_DNA"/>
</dbReference>
<sequence length="250" mass="27837">MQEQNKATKTLSLKECIHRALKPLNKVELAIIAFGFIVSLGFNLYGIITSLTSQEFDLNILMSLGMSIFGFLGTWTLAIQWQPTFIVNGIQNIFGIAAAAILGIYGDMFSSIYYLITEFVGHFSWAKRRDENGDLHVDQYFNLKIICQAVFFWTIGLGAFSYVLGGQQIVLDAITNGISFTAQQRQVTGHKDGYYLWLINDILSVILWLQAGNLIVGFSYLGMLAQGIAGLIIWSKGKSSALEYESECID</sequence>
<keyword evidence="6 8" id="KW-1133">Transmembrane helix</keyword>
<keyword evidence="7 8" id="KW-0472">Membrane</keyword>
<dbReference type="Pfam" id="PF04973">
    <property type="entry name" value="NMN_transporter"/>
    <property type="match status" value="1"/>
</dbReference>
<dbReference type="GeneID" id="35768099"/>
<evidence type="ECO:0000313" key="11">
    <source>
        <dbReference type="Proteomes" id="UP000594771"/>
    </source>
</evidence>
<dbReference type="OrthoDB" id="9791248at2"/>
<evidence type="ECO:0000313" key="10">
    <source>
        <dbReference type="EMBL" id="QPS01501.1"/>
    </source>
</evidence>
<dbReference type="NCBIfam" id="TIGR01528">
    <property type="entry name" value="NMN_trans_PnuC"/>
    <property type="match status" value="1"/>
</dbReference>
<evidence type="ECO:0000256" key="4">
    <source>
        <dbReference type="ARBA" id="ARBA00022475"/>
    </source>
</evidence>
<dbReference type="EMBL" id="JAOTML010000004">
    <property type="protein sequence ID" value="MCY3053271.1"/>
    <property type="molecule type" value="Genomic_DNA"/>
</dbReference>
<dbReference type="PANTHER" id="PTHR36122">
    <property type="entry name" value="NICOTINAMIDE RIBOSIDE TRANSPORTER PNUC"/>
    <property type="match status" value="1"/>
</dbReference>
<protein>
    <submittedName>
        <fullName evidence="10">Nicotinamide mononucleotide transporter</fullName>
    </submittedName>
    <submittedName>
        <fullName evidence="9">Nicotinamide riboside transporter PnuC</fullName>
    </submittedName>
</protein>
<gene>
    <name evidence="9" type="primary">pnuC</name>
    <name evidence="10" type="ORF">I6G68_09040</name>
    <name evidence="9" type="ORF">ODY43_04625</name>
</gene>
<evidence type="ECO:0000256" key="7">
    <source>
        <dbReference type="ARBA" id="ARBA00023136"/>
    </source>
</evidence>
<keyword evidence="12" id="KW-1185">Reference proteome</keyword>
<dbReference type="RefSeq" id="WP_060777673.1">
    <property type="nucleotide sequence ID" value="NZ_CAJHLF010000001.1"/>
</dbReference>
<evidence type="ECO:0000313" key="12">
    <source>
        <dbReference type="Proteomes" id="UP001069145"/>
    </source>
</evidence>
<dbReference type="KEGG" id="aun:AWM73_01015"/>
<keyword evidence="3" id="KW-0813">Transport</keyword>
<evidence type="ECO:0000256" key="2">
    <source>
        <dbReference type="ARBA" id="ARBA00006669"/>
    </source>
</evidence>
<evidence type="ECO:0000256" key="6">
    <source>
        <dbReference type="ARBA" id="ARBA00022989"/>
    </source>
</evidence>
<reference evidence="10 11" key="1">
    <citation type="submission" date="2020-12" db="EMBL/GenBank/DDBJ databases">
        <title>FDA dAtabase for Regulatory Grade micrObial Sequences (FDA-ARGOS): Supporting development and validation of Infectious Disease Dx tests.</title>
        <authorList>
            <person name="Sproer C."/>
            <person name="Gronow S."/>
            <person name="Severitt S."/>
            <person name="Schroder I."/>
            <person name="Tallon L."/>
            <person name="Sadzewicz L."/>
            <person name="Zhao X."/>
            <person name="Boylan J."/>
            <person name="Ott S."/>
            <person name="Bowen H."/>
            <person name="Vavikolanu K."/>
            <person name="Mehta A."/>
            <person name="Aluvathingal J."/>
            <person name="Nadendla S."/>
            <person name="Lowell S."/>
            <person name="Myers T."/>
            <person name="Yan Y."/>
            <person name="Sichtig H."/>
        </authorList>
    </citation>
    <scope>NUCLEOTIDE SEQUENCE [LARGE SCALE GENOMIC DNA]</scope>
    <source>
        <strain evidence="10 11">FDAARGOS_911</strain>
    </source>
</reference>
<evidence type="ECO:0000256" key="8">
    <source>
        <dbReference type="SAM" id="Phobius"/>
    </source>
</evidence>
<name>A0A0X8FD67_9LACT</name>
<dbReference type="AlphaFoldDB" id="A0A0X8FD67"/>
<feature type="transmembrane region" description="Helical" evidence="8">
    <location>
        <begin position="93"/>
        <end position="116"/>
    </location>
</feature>
<organism evidence="10 11">
    <name type="scientific">Aerococcus urinae</name>
    <dbReference type="NCBI Taxonomy" id="1376"/>
    <lineage>
        <taxon>Bacteria</taxon>
        <taxon>Bacillati</taxon>
        <taxon>Bacillota</taxon>
        <taxon>Bacilli</taxon>
        <taxon>Lactobacillales</taxon>
        <taxon>Aerococcaceae</taxon>
        <taxon>Aerococcus</taxon>
    </lineage>
</organism>
<keyword evidence="4" id="KW-1003">Cell membrane</keyword>
<dbReference type="GO" id="GO:0005886">
    <property type="term" value="C:plasma membrane"/>
    <property type="evidence" value="ECO:0007669"/>
    <property type="project" value="UniProtKB-SubCell"/>
</dbReference>
<proteinExistence type="inferred from homology"/>
<comment type="similarity">
    <text evidence="2">Belongs to the nicotinamide ribonucleoside (NR) uptake permease (TC 4.B.1) family.</text>
</comment>
<evidence type="ECO:0000256" key="5">
    <source>
        <dbReference type="ARBA" id="ARBA00022692"/>
    </source>
</evidence>
<dbReference type="InterPro" id="IPR006419">
    <property type="entry name" value="NMN_transpt_PnuC"/>
</dbReference>
<comment type="subcellular location">
    <subcellularLocation>
        <location evidence="1">Cell membrane</location>
        <topology evidence="1">Multi-pass membrane protein</topology>
    </subcellularLocation>
</comment>
<accession>A0A0X8FD67</accession>
<dbReference type="GO" id="GO:0034257">
    <property type="term" value="F:nicotinamide riboside transmembrane transporter activity"/>
    <property type="evidence" value="ECO:0007669"/>
    <property type="project" value="InterPro"/>
</dbReference>
<reference evidence="9" key="2">
    <citation type="submission" date="2022-09" db="EMBL/GenBank/DDBJ databases">
        <title>Aerococcus urinae taxonomy study.</title>
        <authorList>
            <person name="Christensen J."/>
            <person name="Senneby E."/>
        </authorList>
    </citation>
    <scope>NUCLEOTIDE SEQUENCE</scope>
    <source>
        <strain evidence="9">NLD-066-U95</strain>
    </source>
</reference>
<dbReference type="Proteomes" id="UP001069145">
    <property type="component" value="Unassembled WGS sequence"/>
</dbReference>
<dbReference type="PANTHER" id="PTHR36122:SF2">
    <property type="entry name" value="NICOTINAMIDE RIBOSIDE TRANSPORTER PNUC"/>
    <property type="match status" value="1"/>
</dbReference>
<evidence type="ECO:0000313" key="9">
    <source>
        <dbReference type="EMBL" id="MCY3053271.1"/>
    </source>
</evidence>
<feature type="transmembrane region" description="Helical" evidence="8">
    <location>
        <begin position="141"/>
        <end position="164"/>
    </location>
</feature>